<evidence type="ECO:0000256" key="9">
    <source>
        <dbReference type="ARBA" id="ARBA00045724"/>
    </source>
</evidence>
<dbReference type="Proteomes" id="UP000294832">
    <property type="component" value="Unassembled WGS sequence"/>
</dbReference>
<feature type="domain" description="Phospholipid/glycerol acyltransferase" evidence="11">
    <location>
        <begin position="82"/>
        <end position="199"/>
    </location>
</feature>
<evidence type="ECO:0000256" key="10">
    <source>
        <dbReference type="ARBA" id="ARBA00047785"/>
    </source>
</evidence>
<keyword evidence="13" id="KW-1185">Reference proteome</keyword>
<evidence type="ECO:0000256" key="5">
    <source>
        <dbReference type="ARBA" id="ARBA00023315"/>
    </source>
</evidence>
<comment type="pathway">
    <text evidence="1">Lipid metabolism.</text>
</comment>
<evidence type="ECO:0000256" key="6">
    <source>
        <dbReference type="ARBA" id="ARBA00038095"/>
    </source>
</evidence>
<comment type="catalytic activity">
    <reaction evidence="10">
        <text>a (3R)-hydroxyacyl-[ACP] + L-ornithine = a lyso-ornithine lipid + holo-[ACP] + H(+)</text>
        <dbReference type="Rhea" id="RHEA:20633"/>
        <dbReference type="Rhea" id="RHEA-COMP:9685"/>
        <dbReference type="Rhea" id="RHEA-COMP:9945"/>
        <dbReference type="ChEBI" id="CHEBI:15378"/>
        <dbReference type="ChEBI" id="CHEBI:46911"/>
        <dbReference type="ChEBI" id="CHEBI:64479"/>
        <dbReference type="ChEBI" id="CHEBI:78827"/>
        <dbReference type="ChEBI" id="CHEBI:138482"/>
        <dbReference type="EC" id="2.3.2.30"/>
    </reaction>
    <physiologicalReaction direction="left-to-right" evidence="10">
        <dbReference type="Rhea" id="RHEA:20634"/>
    </physiologicalReaction>
</comment>
<reference evidence="12 13" key="1">
    <citation type="submission" date="2019-03" db="EMBL/GenBank/DDBJ databases">
        <title>Freshwater and sediment microbial communities from various areas in North America, analyzing microbe dynamics in response to fracking.</title>
        <authorList>
            <person name="Lamendella R."/>
        </authorList>
    </citation>
    <scope>NUCLEOTIDE SEQUENCE [LARGE SCALE GENOMIC DNA]</scope>
    <source>
        <strain evidence="12 13">74A</strain>
    </source>
</reference>
<dbReference type="InterPro" id="IPR045746">
    <property type="entry name" value="ACT14924-like_Acyltransf_dom"/>
</dbReference>
<dbReference type="Pfam" id="PF13444">
    <property type="entry name" value="Acetyltransf_5"/>
    <property type="match status" value="1"/>
</dbReference>
<proteinExistence type="inferred from homology"/>
<dbReference type="PANTHER" id="PTHR37323">
    <property type="entry name" value="GCN5-RELATED N-ACETYLTRANSFERASE"/>
    <property type="match status" value="1"/>
</dbReference>
<dbReference type="SUPFAM" id="SSF69593">
    <property type="entry name" value="Glycerol-3-phosphate (1)-acyltransferase"/>
    <property type="match status" value="1"/>
</dbReference>
<evidence type="ECO:0000313" key="13">
    <source>
        <dbReference type="Proteomes" id="UP000294832"/>
    </source>
</evidence>
<evidence type="ECO:0000259" key="11">
    <source>
        <dbReference type="SMART" id="SM00563"/>
    </source>
</evidence>
<evidence type="ECO:0000256" key="1">
    <source>
        <dbReference type="ARBA" id="ARBA00005189"/>
    </source>
</evidence>
<dbReference type="GO" id="GO:0006629">
    <property type="term" value="P:lipid metabolic process"/>
    <property type="evidence" value="ECO:0007669"/>
    <property type="project" value="UniProtKB-KW"/>
</dbReference>
<dbReference type="EC" id="2.3.2.30" evidence="7"/>
<keyword evidence="4" id="KW-0443">Lipid metabolism</keyword>
<dbReference type="PANTHER" id="PTHR37323:SF1">
    <property type="entry name" value="L-ORNITHINE N(ALPHA)-ACYLTRANSFERASE"/>
    <property type="match status" value="1"/>
</dbReference>
<dbReference type="InterPro" id="IPR052351">
    <property type="entry name" value="Ornithine_N-alpha-AT"/>
</dbReference>
<evidence type="ECO:0000256" key="3">
    <source>
        <dbReference type="ARBA" id="ARBA00022679"/>
    </source>
</evidence>
<dbReference type="OrthoDB" id="1113830at2"/>
<protein>
    <recommendedName>
        <fullName evidence="8">L-ornithine N(alpha)-acyltransferase</fullName>
        <ecNumber evidence="7">2.3.2.30</ecNumber>
    </recommendedName>
</protein>
<dbReference type="SUPFAM" id="SSF55729">
    <property type="entry name" value="Acyl-CoA N-acyltransferases (Nat)"/>
    <property type="match status" value="1"/>
</dbReference>
<dbReference type="SMART" id="SM00563">
    <property type="entry name" value="PlsC"/>
    <property type="match status" value="1"/>
</dbReference>
<evidence type="ECO:0000256" key="4">
    <source>
        <dbReference type="ARBA" id="ARBA00023098"/>
    </source>
</evidence>
<evidence type="ECO:0000256" key="8">
    <source>
        <dbReference type="ARBA" id="ARBA00039866"/>
    </source>
</evidence>
<dbReference type="Pfam" id="PF19576">
    <property type="entry name" value="Acyltransf_2"/>
    <property type="match status" value="1"/>
</dbReference>
<comment type="function">
    <text evidence="9">Catalyzes the first step in the biosynthesis of ornithine lipids, which are phosphorus-free membrane lipids. Catalyzes the 3-hydroxyacyl-acyl carrier protein-dependent acylation of ornithine to form lyso-ornithine lipid (LOL).</text>
</comment>
<dbReference type="InterPro" id="IPR002123">
    <property type="entry name" value="Plipid/glycerol_acylTrfase"/>
</dbReference>
<keyword evidence="5" id="KW-0012">Acyltransferase</keyword>
<gene>
    <name evidence="12" type="ORF">EDC91_104105</name>
</gene>
<comment type="caution">
    <text evidence="12">The sequence shown here is derived from an EMBL/GenBank/DDBJ whole genome shotgun (WGS) entry which is preliminary data.</text>
</comment>
<accession>A0A4R2FGX6</accession>
<dbReference type="InterPro" id="IPR016181">
    <property type="entry name" value="Acyl_CoA_acyltransferase"/>
</dbReference>
<dbReference type="AlphaFoldDB" id="A0A4R2FGX6"/>
<organism evidence="12 13">
    <name type="scientific">Shewanella fodinae</name>
    <dbReference type="NCBI Taxonomy" id="552357"/>
    <lineage>
        <taxon>Bacteria</taxon>
        <taxon>Pseudomonadati</taxon>
        <taxon>Pseudomonadota</taxon>
        <taxon>Gammaproteobacteria</taxon>
        <taxon>Alteromonadales</taxon>
        <taxon>Shewanellaceae</taxon>
        <taxon>Shewanella</taxon>
    </lineage>
</organism>
<evidence type="ECO:0000256" key="2">
    <source>
        <dbReference type="ARBA" id="ARBA00022516"/>
    </source>
</evidence>
<comment type="similarity">
    <text evidence="6">Belongs to the acetyltransferase family. OlsB subfamily.</text>
</comment>
<keyword evidence="2" id="KW-0444">Lipid biosynthesis</keyword>
<evidence type="ECO:0000313" key="12">
    <source>
        <dbReference type="EMBL" id="TCN87971.1"/>
    </source>
</evidence>
<dbReference type="GO" id="GO:0043810">
    <property type="term" value="F:ornithine-acyl [acyl carrier protein] N-acyltransferase activity"/>
    <property type="evidence" value="ECO:0007669"/>
    <property type="project" value="UniProtKB-EC"/>
</dbReference>
<dbReference type="EMBL" id="SLWF01000004">
    <property type="protein sequence ID" value="TCN87971.1"/>
    <property type="molecule type" value="Genomic_DNA"/>
</dbReference>
<keyword evidence="3" id="KW-0808">Transferase</keyword>
<name>A0A4R2FGX6_9GAMM</name>
<sequence>MIFTVDKVIEDNLPRLNNAPWLAKPTKAMLRYLLNERQCNEIANQFSHLKGIDFVEQVLQTFNISYTVPDVQLENVPPQGRVVIFANHPIGSLDALVLIKLLSEVRCDLKVVANELLMALEPLHNLLLPVRNMTGGTPRHYLENIHEHLMNEGAVLIFPSGEVSRLRPNGVRDTRWHSGFLRMAINCDAPLLPMFVDARNSPTFYGASMLYKPLATLLLVKEMFKQANATLPVRIGELIPAEAVNGNDFPLKTKVTLLKNHLYRIGKNRPGLFRTQRAIAHPEDRLALYKALAECELLGETQDNKQIYLYCHQGSNPIMREIGRLREIAFRAVGEGTGERRDTDQYDPHYLHLVLWDRSEMEIVGAYRFASAQLLHDRGQSLYSESLFQYQPQFSEYFRFGLELGRSFVQPKYWGKRSLDYLWYGIGAYLAKNPQYRYLFGPVTISNQLPTPAKEMLVHFYLSQFPAQPLAVSFHPYVLPPTRKQELDEMYQGMDYEQAFKQLKQTLASMGAAVPTLYKQYGELCQPHGVQFLAFGIDAAFADCLDGLVLVDLEKLKDKKRQRYIHGQQI</sequence>
<evidence type="ECO:0000256" key="7">
    <source>
        <dbReference type="ARBA" id="ARBA00039058"/>
    </source>
</evidence>